<reference evidence="1 2" key="1">
    <citation type="submission" date="2020-01" db="EMBL/GenBank/DDBJ databases">
        <title>Ponticoccus aerotolerans gen. nov., sp. nov., an anaerobic bacterium and proposal of Ponticoccusceae fam. nov., Ponticoccusles ord. nov. and Ponticoccuse classis nov. in the phylum Kiritimatiellaeota.</title>
        <authorList>
            <person name="Zhou L.Y."/>
            <person name="Du Z.J."/>
        </authorList>
    </citation>
    <scope>NUCLEOTIDE SEQUENCE [LARGE SCALE GENOMIC DNA]</scope>
    <source>
        <strain evidence="1 2">S-5007</strain>
    </source>
</reference>
<organism evidence="1 2">
    <name type="scientific">Tichowtungia aerotolerans</name>
    <dbReference type="NCBI Taxonomy" id="2697043"/>
    <lineage>
        <taxon>Bacteria</taxon>
        <taxon>Pseudomonadati</taxon>
        <taxon>Kiritimatiellota</taxon>
        <taxon>Tichowtungiia</taxon>
        <taxon>Tichowtungiales</taxon>
        <taxon>Tichowtungiaceae</taxon>
        <taxon>Tichowtungia</taxon>
    </lineage>
</organism>
<sequence length="138" mass="15576">MLRRQTAECAQKVLWAADAFDQYAACMGEYPPDGELAGAQFPCAEMIQTFASMNIDWWGEATDLGGVWDWFRRGDQTGYIAITKPAVSEASMRRLDCLIDDGDLYSGMFRQYGYAYCYILTKQKYACVSTLQGVRATR</sequence>
<accession>A0A6P1MGX7</accession>
<evidence type="ECO:0000313" key="2">
    <source>
        <dbReference type="Proteomes" id="UP000464954"/>
    </source>
</evidence>
<dbReference type="EMBL" id="CP047593">
    <property type="protein sequence ID" value="QHI70836.1"/>
    <property type="molecule type" value="Genomic_DNA"/>
</dbReference>
<evidence type="ECO:0000313" key="1">
    <source>
        <dbReference type="EMBL" id="QHI70836.1"/>
    </source>
</evidence>
<dbReference type="KEGG" id="taer:GT409_15765"/>
<proteinExistence type="predicted"/>
<name>A0A6P1MGX7_9BACT</name>
<keyword evidence="2" id="KW-1185">Reference proteome</keyword>
<protein>
    <submittedName>
        <fullName evidence="1">Uncharacterized protein</fullName>
    </submittedName>
</protein>
<gene>
    <name evidence="1" type="ORF">GT409_15765</name>
</gene>
<dbReference type="Proteomes" id="UP000464954">
    <property type="component" value="Chromosome"/>
</dbReference>
<dbReference type="RefSeq" id="WP_160630008.1">
    <property type="nucleotide sequence ID" value="NZ_CP047593.1"/>
</dbReference>
<dbReference type="AlphaFoldDB" id="A0A6P1MGX7"/>